<dbReference type="CDD" id="cd00761">
    <property type="entry name" value="Glyco_tranf_GTA_type"/>
    <property type="match status" value="1"/>
</dbReference>
<dbReference type="PANTHER" id="PTHR43685">
    <property type="entry name" value="GLYCOSYLTRANSFERASE"/>
    <property type="match status" value="1"/>
</dbReference>
<protein>
    <recommendedName>
        <fullName evidence="1">Glycosyltransferase 2-like domain-containing protein</fullName>
    </recommendedName>
</protein>
<dbReference type="Pfam" id="PF00535">
    <property type="entry name" value="Glycos_transf_2"/>
    <property type="match status" value="1"/>
</dbReference>
<sequence length="492" mass="55630">MRRAPRRATRRSCMPLHRREGLIAVACLTVCFFALTFAYELGALPQALPGLRRASFPGAAAHELRSHTGASLVAIAAETLSALREAATAASTPYAFHGALVQNVSVVMPCFGQSQFLEEGLASVIHQLYPPVEILVIDDGSEDRCGALASKILGSTLAAPRQRQVALLQKWWGWGPAEMATFRDEVVVTPNRGVAHARNVGIRRARGNWIMCLDADDMITEDYIDRAMKIVAAEPTVNMIYAKQQFFGESRWQWTVPELRVDDAIVRGPLPLMTLFRKELWEATPYGFDEALPKGHEDWAFWLQLTRLPLQSRRIDAFLTLYRYKKNSKMRNRERSNPEVPRLLRCLFPDLYPVRKLLIDHHELLKPNGFTESVVMDVSVSQHLHPLRAAPHLWSGMILEAKRDEDGAVRAYNRSRAVAKPFDWQPTYRLWRLHRRRGDAAAASEARDALVRLWGEDQFAWYTTDVDGDVVKYTDTGDGASRVDAQALHMHL</sequence>
<evidence type="ECO:0000259" key="1">
    <source>
        <dbReference type="Pfam" id="PF00535"/>
    </source>
</evidence>
<dbReference type="EMBL" id="JBGBPQ010000028">
    <property type="protein sequence ID" value="KAL1496582.1"/>
    <property type="molecule type" value="Genomic_DNA"/>
</dbReference>
<gene>
    <name evidence="2" type="ORF">AB1Y20_014187</name>
</gene>
<reference evidence="2 3" key="1">
    <citation type="journal article" date="2024" name="Science">
        <title>Giant polyketide synthase enzymes in the biosynthesis of giant marine polyether toxins.</title>
        <authorList>
            <person name="Fallon T.R."/>
            <person name="Shende V.V."/>
            <person name="Wierzbicki I.H."/>
            <person name="Pendleton A.L."/>
            <person name="Watervoot N.F."/>
            <person name="Auber R.P."/>
            <person name="Gonzalez D.J."/>
            <person name="Wisecaver J.H."/>
            <person name="Moore B.S."/>
        </authorList>
    </citation>
    <scope>NUCLEOTIDE SEQUENCE [LARGE SCALE GENOMIC DNA]</scope>
    <source>
        <strain evidence="2 3">12B1</strain>
    </source>
</reference>
<dbReference type="Gene3D" id="3.90.550.10">
    <property type="entry name" value="Spore Coat Polysaccharide Biosynthesis Protein SpsA, Chain A"/>
    <property type="match status" value="1"/>
</dbReference>
<evidence type="ECO:0000313" key="2">
    <source>
        <dbReference type="EMBL" id="KAL1496582.1"/>
    </source>
</evidence>
<dbReference type="InterPro" id="IPR029044">
    <property type="entry name" value="Nucleotide-diphossugar_trans"/>
</dbReference>
<dbReference type="InterPro" id="IPR050834">
    <property type="entry name" value="Glycosyltransf_2"/>
</dbReference>
<comment type="caution">
    <text evidence="2">The sequence shown here is derived from an EMBL/GenBank/DDBJ whole genome shotgun (WGS) entry which is preliminary data.</text>
</comment>
<keyword evidence="3" id="KW-1185">Reference proteome</keyword>
<dbReference type="Proteomes" id="UP001515480">
    <property type="component" value="Unassembled WGS sequence"/>
</dbReference>
<proteinExistence type="predicted"/>
<dbReference type="AlphaFoldDB" id="A0AB34IDK5"/>
<name>A0AB34IDK5_PRYPA</name>
<accession>A0AB34IDK5</accession>
<dbReference type="SUPFAM" id="SSF53448">
    <property type="entry name" value="Nucleotide-diphospho-sugar transferases"/>
    <property type="match status" value="1"/>
</dbReference>
<dbReference type="InterPro" id="IPR001173">
    <property type="entry name" value="Glyco_trans_2-like"/>
</dbReference>
<evidence type="ECO:0000313" key="3">
    <source>
        <dbReference type="Proteomes" id="UP001515480"/>
    </source>
</evidence>
<feature type="domain" description="Glycosyltransferase 2-like" evidence="1">
    <location>
        <begin position="105"/>
        <end position="256"/>
    </location>
</feature>
<dbReference type="PANTHER" id="PTHR43685:SF2">
    <property type="entry name" value="GLYCOSYLTRANSFERASE 2-LIKE DOMAIN-CONTAINING PROTEIN"/>
    <property type="match status" value="1"/>
</dbReference>
<organism evidence="2 3">
    <name type="scientific">Prymnesium parvum</name>
    <name type="common">Toxic golden alga</name>
    <dbReference type="NCBI Taxonomy" id="97485"/>
    <lineage>
        <taxon>Eukaryota</taxon>
        <taxon>Haptista</taxon>
        <taxon>Haptophyta</taxon>
        <taxon>Prymnesiophyceae</taxon>
        <taxon>Prymnesiales</taxon>
        <taxon>Prymnesiaceae</taxon>
        <taxon>Prymnesium</taxon>
    </lineage>
</organism>